<feature type="domain" description="RNA polymerase sigma-70 region 2" evidence="7">
    <location>
        <begin position="34"/>
        <end position="102"/>
    </location>
</feature>
<dbReference type="PANTHER" id="PTHR43133">
    <property type="entry name" value="RNA POLYMERASE ECF-TYPE SIGMA FACTO"/>
    <property type="match status" value="1"/>
</dbReference>
<feature type="transmembrane region" description="Helical" evidence="6">
    <location>
        <begin position="71"/>
        <end position="94"/>
    </location>
</feature>
<evidence type="ECO:0000256" key="2">
    <source>
        <dbReference type="ARBA" id="ARBA00023015"/>
    </source>
</evidence>
<dbReference type="Proteomes" id="UP000248553">
    <property type="component" value="Unassembled WGS sequence"/>
</dbReference>
<dbReference type="GO" id="GO:0016987">
    <property type="term" value="F:sigma factor activity"/>
    <property type="evidence" value="ECO:0007669"/>
    <property type="project" value="UniProtKB-KW"/>
</dbReference>
<keyword evidence="2" id="KW-0805">Transcription regulation</keyword>
<name>A0A328BU69_9BACT</name>
<evidence type="ECO:0000313" key="8">
    <source>
        <dbReference type="EMBL" id="RAK70603.1"/>
    </source>
</evidence>
<dbReference type="InterPro" id="IPR036388">
    <property type="entry name" value="WH-like_DNA-bd_sf"/>
</dbReference>
<evidence type="ECO:0000256" key="3">
    <source>
        <dbReference type="ARBA" id="ARBA00023082"/>
    </source>
</evidence>
<evidence type="ECO:0000256" key="1">
    <source>
        <dbReference type="ARBA" id="ARBA00010641"/>
    </source>
</evidence>
<evidence type="ECO:0000256" key="6">
    <source>
        <dbReference type="SAM" id="Phobius"/>
    </source>
</evidence>
<dbReference type="InterPro" id="IPR013324">
    <property type="entry name" value="RNA_pol_sigma_r3/r4-like"/>
</dbReference>
<dbReference type="InterPro" id="IPR014284">
    <property type="entry name" value="RNA_pol_sigma-70_dom"/>
</dbReference>
<proteinExistence type="inferred from homology"/>
<organism evidence="8 9">
    <name type="scientific">Hymenobacter edaphi</name>
    <dbReference type="NCBI Taxonomy" id="2211146"/>
    <lineage>
        <taxon>Bacteria</taxon>
        <taxon>Pseudomonadati</taxon>
        <taxon>Bacteroidota</taxon>
        <taxon>Cytophagia</taxon>
        <taxon>Cytophagales</taxon>
        <taxon>Hymenobacteraceae</taxon>
        <taxon>Hymenobacter</taxon>
    </lineage>
</organism>
<comment type="similarity">
    <text evidence="1">Belongs to the sigma-70 factor family. ECF subfamily.</text>
</comment>
<keyword evidence="9" id="KW-1185">Reference proteome</keyword>
<keyword evidence="5" id="KW-0804">Transcription</keyword>
<dbReference type="NCBIfam" id="TIGR02937">
    <property type="entry name" value="sigma70-ECF"/>
    <property type="match status" value="1"/>
</dbReference>
<dbReference type="GO" id="GO:0006352">
    <property type="term" value="P:DNA-templated transcription initiation"/>
    <property type="evidence" value="ECO:0007669"/>
    <property type="project" value="InterPro"/>
</dbReference>
<dbReference type="EMBL" id="QHKM01000001">
    <property type="protein sequence ID" value="RAK70603.1"/>
    <property type="molecule type" value="Genomic_DNA"/>
</dbReference>
<comment type="caution">
    <text evidence="8">The sequence shown here is derived from an EMBL/GenBank/DDBJ whole genome shotgun (WGS) entry which is preliminary data.</text>
</comment>
<keyword evidence="6" id="KW-1133">Transmembrane helix</keyword>
<accession>A0A328BU69</accession>
<reference evidence="9" key="1">
    <citation type="submission" date="2018-05" db="EMBL/GenBank/DDBJ databases">
        <authorList>
            <person name="Nie L."/>
        </authorList>
    </citation>
    <scope>NUCLEOTIDE SEQUENCE [LARGE SCALE GENOMIC DNA]</scope>
    <source>
        <strain evidence="9">NL</strain>
    </source>
</reference>
<dbReference type="Gene3D" id="1.10.1740.10">
    <property type="match status" value="1"/>
</dbReference>
<dbReference type="RefSeq" id="WP_111477353.1">
    <property type="nucleotide sequence ID" value="NZ_QHKM01000001.1"/>
</dbReference>
<dbReference type="PANTHER" id="PTHR43133:SF8">
    <property type="entry name" value="RNA POLYMERASE SIGMA FACTOR HI_1459-RELATED"/>
    <property type="match status" value="1"/>
</dbReference>
<keyword evidence="3" id="KW-0731">Sigma factor</keyword>
<keyword evidence="6" id="KW-0472">Membrane</keyword>
<gene>
    <name evidence="8" type="ORF">DLM85_07155</name>
</gene>
<protein>
    <submittedName>
        <fullName evidence="8">Sigma-70 family RNA polymerase sigma factor</fullName>
    </submittedName>
</protein>
<dbReference type="SUPFAM" id="SSF88946">
    <property type="entry name" value="Sigma2 domain of RNA polymerase sigma factors"/>
    <property type="match status" value="1"/>
</dbReference>
<evidence type="ECO:0000256" key="4">
    <source>
        <dbReference type="ARBA" id="ARBA00023125"/>
    </source>
</evidence>
<dbReference type="Gene3D" id="1.10.10.10">
    <property type="entry name" value="Winged helix-like DNA-binding domain superfamily/Winged helix DNA-binding domain"/>
    <property type="match status" value="1"/>
</dbReference>
<dbReference type="SUPFAM" id="SSF88659">
    <property type="entry name" value="Sigma3 and sigma4 domains of RNA polymerase sigma factors"/>
    <property type="match status" value="1"/>
</dbReference>
<evidence type="ECO:0000256" key="5">
    <source>
        <dbReference type="ARBA" id="ARBA00023163"/>
    </source>
</evidence>
<dbReference type="InterPro" id="IPR013325">
    <property type="entry name" value="RNA_pol_sigma_r2"/>
</dbReference>
<dbReference type="InterPro" id="IPR039425">
    <property type="entry name" value="RNA_pol_sigma-70-like"/>
</dbReference>
<dbReference type="GO" id="GO:0003677">
    <property type="term" value="F:DNA binding"/>
    <property type="evidence" value="ECO:0007669"/>
    <property type="project" value="UniProtKB-KW"/>
</dbReference>
<dbReference type="Pfam" id="PF04542">
    <property type="entry name" value="Sigma70_r2"/>
    <property type="match status" value="1"/>
</dbReference>
<keyword evidence="6" id="KW-0812">Transmembrane</keyword>
<evidence type="ECO:0000259" key="7">
    <source>
        <dbReference type="Pfam" id="PF04542"/>
    </source>
</evidence>
<dbReference type="InterPro" id="IPR007627">
    <property type="entry name" value="RNA_pol_sigma70_r2"/>
</dbReference>
<dbReference type="AlphaFoldDB" id="A0A328BU69"/>
<dbReference type="OrthoDB" id="1163416at2"/>
<evidence type="ECO:0000313" key="9">
    <source>
        <dbReference type="Proteomes" id="UP000248553"/>
    </source>
</evidence>
<sequence>MTTDLLPPPALPADRAAALRAELLADRPGTLTRLYRRTFPMVERHVRRHGGSGQDAQDVFQDALIVLYEKAVAGTLTLTAAPSTFLVAISRNLWRRERQRRQQLPYTELSPAQAEELPDAEAPAETASVLDYLARLGERCQSILLSFYYHRQPLEQIATAHDYGSVRSATVQKFKCLERLRQAVRTARADTADLLAR</sequence>
<keyword evidence="4" id="KW-0238">DNA-binding</keyword>